<feature type="transmembrane region" description="Helical" evidence="5">
    <location>
        <begin position="143"/>
        <end position="163"/>
    </location>
</feature>
<accession>A0A7L5ANX7</accession>
<keyword evidence="3 5" id="KW-1133">Transmembrane helix</keyword>
<feature type="transmembrane region" description="Helical" evidence="5">
    <location>
        <begin position="101"/>
        <end position="123"/>
    </location>
</feature>
<evidence type="ECO:0000313" key="8">
    <source>
        <dbReference type="Proteomes" id="UP000464507"/>
    </source>
</evidence>
<sequence length="356" mass="38957">MRRLERSVRRRIDLTQRLRRVRNSVPAAVQIMIAATVSYVIARVLLGHDFPVVAVTVTITALGFARDASPRRVLDILVGILIGISLSELMLILVGPGTWQLAFVLVITLLVARFISPSAAFTVAAGVQSTLVMVLPPPEGGVFVRSIDGVVAGVVALLVTALIPRDPRSAAERDAKKLFATLDEALGTLVVALETADEPAADLALTRLRRTQQMIDEWTTSLDSAIGIARISPFLRRYLPELRAQWRLLGCLDLASRHLRIITRRADFLVRDGRERPELGTLITDVRAGIRLLRTDQDQAREHLSEVARRLSPEAVLPGSELTESVLVLLIRPLIVDLLTATGMNASDARKALPDP</sequence>
<feature type="transmembrane region" description="Helical" evidence="5">
    <location>
        <begin position="76"/>
        <end position="94"/>
    </location>
</feature>
<dbReference type="GO" id="GO:0016020">
    <property type="term" value="C:membrane"/>
    <property type="evidence" value="ECO:0007669"/>
    <property type="project" value="UniProtKB-SubCell"/>
</dbReference>
<keyword evidence="4 5" id="KW-0472">Membrane</keyword>
<dbReference type="AlphaFoldDB" id="A0A7L5ANX7"/>
<evidence type="ECO:0000313" key="7">
    <source>
        <dbReference type="EMBL" id="QHO70994.1"/>
    </source>
</evidence>
<evidence type="ECO:0000256" key="2">
    <source>
        <dbReference type="ARBA" id="ARBA00022692"/>
    </source>
</evidence>
<dbReference type="Pfam" id="PF13515">
    <property type="entry name" value="FUSC_2"/>
    <property type="match status" value="1"/>
</dbReference>
<proteinExistence type="predicted"/>
<evidence type="ECO:0000259" key="6">
    <source>
        <dbReference type="Pfam" id="PF13515"/>
    </source>
</evidence>
<feature type="transmembrane region" description="Helical" evidence="5">
    <location>
        <begin position="21"/>
        <end position="42"/>
    </location>
</feature>
<dbReference type="InterPro" id="IPR049453">
    <property type="entry name" value="Memb_transporter_dom"/>
</dbReference>
<dbReference type="EMBL" id="CP017146">
    <property type="protein sequence ID" value="QHO70994.1"/>
    <property type="molecule type" value="Genomic_DNA"/>
</dbReference>
<keyword evidence="8" id="KW-1185">Reference proteome</keyword>
<keyword evidence="2 5" id="KW-0812">Transmembrane</keyword>
<protein>
    <recommendedName>
        <fullName evidence="6">Integral membrane bound transporter domain-containing protein</fullName>
    </recommendedName>
</protein>
<feature type="domain" description="Integral membrane bound transporter" evidence="6">
    <location>
        <begin position="39"/>
        <end position="159"/>
    </location>
</feature>
<dbReference type="KEGG" id="mant:BHD05_05435"/>
<evidence type="ECO:0000256" key="3">
    <source>
        <dbReference type="ARBA" id="ARBA00022989"/>
    </source>
</evidence>
<organism evidence="7 8">
    <name type="scientific">Marisediminicola antarctica</name>
    <dbReference type="NCBI Taxonomy" id="674079"/>
    <lineage>
        <taxon>Bacteria</taxon>
        <taxon>Bacillati</taxon>
        <taxon>Actinomycetota</taxon>
        <taxon>Actinomycetes</taxon>
        <taxon>Micrococcales</taxon>
        <taxon>Microbacteriaceae</taxon>
        <taxon>Marisediminicola</taxon>
    </lineage>
</organism>
<evidence type="ECO:0000256" key="5">
    <source>
        <dbReference type="SAM" id="Phobius"/>
    </source>
</evidence>
<reference evidence="7 8" key="1">
    <citation type="submission" date="2016-09" db="EMBL/GenBank/DDBJ databases">
        <title>Complete genome sequence of microbes from the polar regions.</title>
        <authorList>
            <person name="Liao L."/>
            <person name="Chen B."/>
        </authorList>
    </citation>
    <scope>NUCLEOTIDE SEQUENCE [LARGE SCALE GENOMIC DNA]</scope>
    <source>
        <strain evidence="7 8">ZS314</strain>
    </source>
</reference>
<gene>
    <name evidence="7" type="ORF">BHD05_05435</name>
</gene>
<evidence type="ECO:0000256" key="4">
    <source>
        <dbReference type="ARBA" id="ARBA00023136"/>
    </source>
</evidence>
<dbReference type="Proteomes" id="UP000464507">
    <property type="component" value="Chromosome"/>
</dbReference>
<comment type="subcellular location">
    <subcellularLocation>
        <location evidence="1">Membrane</location>
        <topology evidence="1">Multi-pass membrane protein</topology>
    </subcellularLocation>
</comment>
<evidence type="ECO:0000256" key="1">
    <source>
        <dbReference type="ARBA" id="ARBA00004141"/>
    </source>
</evidence>
<name>A0A7L5ANX7_9MICO</name>